<dbReference type="NCBIfam" id="TIGR00126">
    <property type="entry name" value="deoC"/>
    <property type="match status" value="1"/>
</dbReference>
<evidence type="ECO:0000256" key="7">
    <source>
        <dbReference type="HAMAP-Rule" id="MF_00114"/>
    </source>
</evidence>
<comment type="similarity">
    <text evidence="1 7">Belongs to the DeoC/FbaB aldolase family. DeoC type 1 subfamily.</text>
</comment>
<comment type="catalytic activity">
    <reaction evidence="5 7">
        <text>2-deoxy-D-ribose 5-phosphate = D-glyceraldehyde 3-phosphate + acetaldehyde</text>
        <dbReference type="Rhea" id="RHEA:12821"/>
        <dbReference type="ChEBI" id="CHEBI:15343"/>
        <dbReference type="ChEBI" id="CHEBI:59776"/>
        <dbReference type="ChEBI" id="CHEBI:62877"/>
        <dbReference type="EC" id="4.1.2.4"/>
    </reaction>
</comment>
<dbReference type="Gene3D" id="3.20.20.70">
    <property type="entry name" value="Aldolase class I"/>
    <property type="match status" value="1"/>
</dbReference>
<dbReference type="GO" id="GO:0005737">
    <property type="term" value="C:cytoplasm"/>
    <property type="evidence" value="ECO:0007669"/>
    <property type="project" value="UniProtKB-SubCell"/>
</dbReference>
<sequence length="226" mass="24103">MPKNSFLNPASFIDHTLLKPDAGMGEVHSLCEEAVEYQFAAVCVAPVYVRLASELVYGSGVGVATVIGFPLGYQTSEVKAYEAGQAVQQGAREIDMVIPLGAARDGDLQQVEADIEQVVRAAEGADVKVILECCYFAPEQLRRVAESALKAGARWLKTSTGFAPGGARVEDVRLLLDVAGTNAGVKAAGGIRDWPTCREYLQMGVGRIGTSNGVAIMNQWRLARDS</sequence>
<dbReference type="STRING" id="392333.SAMN05660860_00768"/>
<dbReference type="EC" id="4.1.2.4" evidence="7"/>
<comment type="pathway">
    <text evidence="7">Carbohydrate degradation; 2-deoxy-D-ribose 1-phosphate degradation; D-glyceraldehyde 3-phosphate and acetaldehyde from 2-deoxy-alpha-D-ribose 1-phosphate: step 2/2.</text>
</comment>
<dbReference type="FunFam" id="3.20.20.70:FF:000044">
    <property type="entry name" value="Deoxyribose-phosphate aldolase"/>
    <property type="match status" value="1"/>
</dbReference>
<reference evidence="8 9" key="1">
    <citation type="submission" date="2016-10" db="EMBL/GenBank/DDBJ databases">
        <authorList>
            <person name="de Groot N.N."/>
        </authorList>
    </citation>
    <scope>NUCLEOTIDE SEQUENCE [LARGE SCALE GENOMIC DNA]</scope>
    <source>
        <strain evidence="8 9">DSM 17813</strain>
    </source>
</reference>
<feature type="active site" description="Proton donor/acceptor" evidence="7">
    <location>
        <position position="186"/>
    </location>
</feature>
<comment type="function">
    <text evidence="6 7">Catalyzes a reversible aldol reaction between acetaldehyde and D-glyceraldehyde 3-phosphate to generate 2-deoxy-D-ribose 5-phosphate.</text>
</comment>
<dbReference type="Pfam" id="PF01791">
    <property type="entry name" value="DeoC"/>
    <property type="match status" value="1"/>
</dbReference>
<dbReference type="SMART" id="SM01133">
    <property type="entry name" value="DeoC"/>
    <property type="match status" value="1"/>
</dbReference>
<dbReference type="PANTHER" id="PTHR10889:SF1">
    <property type="entry name" value="DEOXYRIBOSE-PHOSPHATE ALDOLASE"/>
    <property type="match status" value="1"/>
</dbReference>
<comment type="subcellular location">
    <subcellularLocation>
        <location evidence="7">Cytoplasm</location>
    </subcellularLocation>
</comment>
<evidence type="ECO:0000256" key="2">
    <source>
        <dbReference type="ARBA" id="ARBA00022490"/>
    </source>
</evidence>
<dbReference type="UniPathway" id="UPA00002">
    <property type="reaction ID" value="UER00468"/>
</dbReference>
<evidence type="ECO:0000313" key="8">
    <source>
        <dbReference type="EMBL" id="SDL49213.1"/>
    </source>
</evidence>
<dbReference type="SUPFAM" id="SSF51569">
    <property type="entry name" value="Aldolase"/>
    <property type="match status" value="1"/>
</dbReference>
<keyword evidence="4 7" id="KW-0704">Schiff base</keyword>
<dbReference type="PIRSF" id="PIRSF001357">
    <property type="entry name" value="DeoC"/>
    <property type="match status" value="1"/>
</dbReference>
<dbReference type="GO" id="GO:0006018">
    <property type="term" value="P:2-deoxyribose 1-phosphate catabolic process"/>
    <property type="evidence" value="ECO:0007669"/>
    <property type="project" value="UniProtKB-UniRule"/>
</dbReference>
<accession>A0A1G9KIJ3</accession>
<feature type="active site" description="Schiff-base intermediate with acetaldehyde" evidence="7">
    <location>
        <position position="157"/>
    </location>
</feature>
<evidence type="ECO:0000256" key="1">
    <source>
        <dbReference type="ARBA" id="ARBA00010936"/>
    </source>
</evidence>
<evidence type="ECO:0000256" key="4">
    <source>
        <dbReference type="ARBA" id="ARBA00023270"/>
    </source>
</evidence>
<dbReference type="EMBL" id="FNGU01000001">
    <property type="protein sequence ID" value="SDL49213.1"/>
    <property type="molecule type" value="Genomic_DNA"/>
</dbReference>
<dbReference type="Proteomes" id="UP000182146">
    <property type="component" value="Unassembled WGS sequence"/>
</dbReference>
<organism evidence="8 9">
    <name type="scientific">Geoalkalibacter ferrihydriticus</name>
    <dbReference type="NCBI Taxonomy" id="392333"/>
    <lineage>
        <taxon>Bacteria</taxon>
        <taxon>Pseudomonadati</taxon>
        <taxon>Thermodesulfobacteriota</taxon>
        <taxon>Desulfuromonadia</taxon>
        <taxon>Desulfuromonadales</taxon>
        <taxon>Geoalkalibacteraceae</taxon>
        <taxon>Geoalkalibacter</taxon>
    </lineage>
</organism>
<keyword evidence="2 7" id="KW-0963">Cytoplasm</keyword>
<evidence type="ECO:0000313" key="9">
    <source>
        <dbReference type="Proteomes" id="UP000182146"/>
    </source>
</evidence>
<dbReference type="InterPro" id="IPR002915">
    <property type="entry name" value="DeoC/FbaB/LacD_aldolase"/>
</dbReference>
<evidence type="ECO:0000256" key="6">
    <source>
        <dbReference type="ARBA" id="ARBA00056337"/>
    </source>
</evidence>
<dbReference type="InterPro" id="IPR028581">
    <property type="entry name" value="DeoC_typeI"/>
</dbReference>
<keyword evidence="3 7" id="KW-0456">Lyase</keyword>
<dbReference type="PANTHER" id="PTHR10889">
    <property type="entry name" value="DEOXYRIBOSE-PHOSPHATE ALDOLASE"/>
    <property type="match status" value="1"/>
</dbReference>
<dbReference type="GO" id="GO:0004139">
    <property type="term" value="F:deoxyribose-phosphate aldolase activity"/>
    <property type="evidence" value="ECO:0007669"/>
    <property type="project" value="UniProtKB-UniRule"/>
</dbReference>
<dbReference type="AlphaFoldDB" id="A0A1G9KIJ3"/>
<evidence type="ECO:0000256" key="3">
    <source>
        <dbReference type="ARBA" id="ARBA00023239"/>
    </source>
</evidence>
<name>A0A1G9KIJ3_9BACT</name>
<dbReference type="HAMAP" id="MF_00114">
    <property type="entry name" value="DeoC_type1"/>
    <property type="match status" value="1"/>
</dbReference>
<dbReference type="InterPro" id="IPR013785">
    <property type="entry name" value="Aldolase_TIM"/>
</dbReference>
<dbReference type="GO" id="GO:0009264">
    <property type="term" value="P:deoxyribonucleotide catabolic process"/>
    <property type="evidence" value="ECO:0007669"/>
    <property type="project" value="UniProtKB-UniRule"/>
</dbReference>
<proteinExistence type="inferred from homology"/>
<evidence type="ECO:0000256" key="5">
    <source>
        <dbReference type="ARBA" id="ARBA00048791"/>
    </source>
</evidence>
<dbReference type="InterPro" id="IPR011343">
    <property type="entry name" value="DeoC"/>
</dbReference>
<protein>
    <recommendedName>
        <fullName evidence="7">Deoxyribose-phosphate aldolase</fullName>
        <shortName evidence="7">DERA</shortName>
        <ecNumber evidence="7">4.1.2.4</ecNumber>
    </recommendedName>
    <alternativeName>
        <fullName evidence="7">2-deoxy-D-ribose 5-phosphate aldolase</fullName>
    </alternativeName>
    <alternativeName>
        <fullName evidence="7">Phosphodeoxyriboaldolase</fullName>
        <shortName evidence="7">Deoxyriboaldolase</shortName>
    </alternativeName>
</protein>
<feature type="active site" description="Proton donor/acceptor" evidence="7">
    <location>
        <position position="95"/>
    </location>
</feature>
<dbReference type="GO" id="GO:0016052">
    <property type="term" value="P:carbohydrate catabolic process"/>
    <property type="evidence" value="ECO:0007669"/>
    <property type="project" value="TreeGrafter"/>
</dbReference>
<dbReference type="CDD" id="cd00959">
    <property type="entry name" value="DeoC"/>
    <property type="match status" value="1"/>
</dbReference>
<gene>
    <name evidence="7" type="primary">deoC</name>
    <name evidence="8" type="ORF">SAMN05660860_00768</name>
</gene>